<organism evidence="2">
    <name type="scientific">marine sediment metagenome</name>
    <dbReference type="NCBI Taxonomy" id="412755"/>
    <lineage>
        <taxon>unclassified sequences</taxon>
        <taxon>metagenomes</taxon>
        <taxon>ecological metagenomes</taxon>
    </lineage>
</organism>
<evidence type="ECO:0000313" key="2">
    <source>
        <dbReference type="EMBL" id="KKL68730.1"/>
    </source>
</evidence>
<gene>
    <name evidence="2" type="ORF">LCGC14_2122040</name>
</gene>
<name>A0A0F9GH12_9ZZZZ</name>
<dbReference type="Gene3D" id="2.30.300.10">
    <property type="entry name" value="Baseplate protein-like domain - beta roll fold"/>
    <property type="match status" value="1"/>
</dbReference>
<evidence type="ECO:0000259" key="1">
    <source>
        <dbReference type="Pfam" id="PF21683"/>
    </source>
</evidence>
<dbReference type="AlphaFoldDB" id="A0A0F9GH12"/>
<comment type="caution">
    <text evidence="2">The sequence shown here is derived from an EMBL/GenBank/DDBJ whole genome shotgun (WGS) entry which is preliminary data.</text>
</comment>
<feature type="domain" description="Baseplate hub protein gp44-like N-terminal" evidence="1">
    <location>
        <begin position="2"/>
        <end position="84"/>
    </location>
</feature>
<dbReference type="SUPFAM" id="SSF69279">
    <property type="entry name" value="Phage tail proteins"/>
    <property type="match status" value="1"/>
</dbReference>
<proteinExistence type="predicted"/>
<feature type="non-terminal residue" evidence="2">
    <location>
        <position position="86"/>
    </location>
</feature>
<protein>
    <recommendedName>
        <fullName evidence="1">Baseplate hub protein gp44-like N-terminal domain-containing protein</fullName>
    </recommendedName>
</protein>
<accession>A0A0F9GH12</accession>
<dbReference type="Pfam" id="PF21683">
    <property type="entry name" value="GpP-like_1st"/>
    <property type="match status" value="1"/>
</dbReference>
<dbReference type="EMBL" id="LAZR01026442">
    <property type="protein sequence ID" value="KKL68730.1"/>
    <property type="molecule type" value="Genomic_DNA"/>
</dbReference>
<reference evidence="2" key="1">
    <citation type="journal article" date="2015" name="Nature">
        <title>Complex archaea that bridge the gap between prokaryotes and eukaryotes.</title>
        <authorList>
            <person name="Spang A."/>
            <person name="Saw J.H."/>
            <person name="Jorgensen S.L."/>
            <person name="Zaremba-Niedzwiedzka K."/>
            <person name="Martijn J."/>
            <person name="Lind A.E."/>
            <person name="van Eijk R."/>
            <person name="Schleper C."/>
            <person name="Guy L."/>
            <person name="Ettema T.J."/>
        </authorList>
    </citation>
    <scope>NUCLEOTIDE SEQUENCE</scope>
</reference>
<dbReference type="InterPro" id="IPR049354">
    <property type="entry name" value="GpP-like_N"/>
</dbReference>
<sequence>MITLEVNGASFNGFTDITVSRSIETMASTFNFTATINNQSTFPIKVNDACKVVIGKVFVINGFVEAVSVNYSPSSHAIQISGRDRT</sequence>